<organism evidence="2">
    <name type="scientific">Arundo donax</name>
    <name type="common">Giant reed</name>
    <name type="synonym">Donax arundinaceus</name>
    <dbReference type="NCBI Taxonomy" id="35708"/>
    <lineage>
        <taxon>Eukaryota</taxon>
        <taxon>Viridiplantae</taxon>
        <taxon>Streptophyta</taxon>
        <taxon>Embryophyta</taxon>
        <taxon>Tracheophyta</taxon>
        <taxon>Spermatophyta</taxon>
        <taxon>Magnoliopsida</taxon>
        <taxon>Liliopsida</taxon>
        <taxon>Poales</taxon>
        <taxon>Poaceae</taxon>
        <taxon>PACMAD clade</taxon>
        <taxon>Arundinoideae</taxon>
        <taxon>Arundineae</taxon>
        <taxon>Arundo</taxon>
    </lineage>
</organism>
<sequence length="291" mass="32251">MAHHLLEDRADEVGRRVGVVRRGRRERRQRDGERGGLHEGLHHLPHLPREVRPAPPAHLGAPQADVRQLVGLHERPVPSGGVEDGVQLLPLHRILHHLGDPLRLPPRQEPQDDDAERVHVGPWGELTGGQELWVHVREGSLRGGRPVQLCGDGPGDVGSGGVGLVQEPADAEVPQLAHEVGVEEDVGRLQVTMDHRVWLARVEKYQGRAHLVDDLGAHLPCQWWRVVGARQPILETAVGKELVHQTECLLACPDQRDEVRMPHSTEDCNLQPRYCQSTTKAYTDKTAAASK</sequence>
<name>A0A0A9FRD6_ARUDO</name>
<feature type="compositionally biased region" description="Basic and acidic residues" evidence="1">
    <location>
        <begin position="28"/>
        <end position="52"/>
    </location>
</feature>
<evidence type="ECO:0000256" key="1">
    <source>
        <dbReference type="SAM" id="MobiDB-lite"/>
    </source>
</evidence>
<proteinExistence type="predicted"/>
<feature type="region of interest" description="Disordered" evidence="1">
    <location>
        <begin position="23"/>
        <end position="60"/>
    </location>
</feature>
<reference evidence="2" key="2">
    <citation type="journal article" date="2015" name="Data Brief">
        <title>Shoot transcriptome of the giant reed, Arundo donax.</title>
        <authorList>
            <person name="Barrero R.A."/>
            <person name="Guerrero F.D."/>
            <person name="Moolhuijzen P."/>
            <person name="Goolsby J.A."/>
            <person name="Tidwell J."/>
            <person name="Bellgard S.E."/>
            <person name="Bellgard M.I."/>
        </authorList>
    </citation>
    <scope>NUCLEOTIDE SEQUENCE</scope>
    <source>
        <tissue evidence="2">Shoot tissue taken approximately 20 cm above the soil surface</tissue>
    </source>
</reference>
<protein>
    <submittedName>
        <fullName evidence="2">Uncharacterized protein</fullName>
    </submittedName>
</protein>
<dbReference type="AlphaFoldDB" id="A0A0A9FRD6"/>
<evidence type="ECO:0000313" key="2">
    <source>
        <dbReference type="EMBL" id="JAE15395.1"/>
    </source>
</evidence>
<accession>A0A0A9FRD6</accession>
<dbReference type="EMBL" id="GBRH01182501">
    <property type="protein sequence ID" value="JAE15395.1"/>
    <property type="molecule type" value="Transcribed_RNA"/>
</dbReference>
<reference evidence="2" key="1">
    <citation type="submission" date="2014-09" db="EMBL/GenBank/DDBJ databases">
        <authorList>
            <person name="Magalhaes I.L.F."/>
            <person name="Oliveira U."/>
            <person name="Santos F.R."/>
            <person name="Vidigal T.H.D.A."/>
            <person name="Brescovit A.D."/>
            <person name="Santos A.J."/>
        </authorList>
    </citation>
    <scope>NUCLEOTIDE SEQUENCE</scope>
    <source>
        <tissue evidence="2">Shoot tissue taken approximately 20 cm above the soil surface</tissue>
    </source>
</reference>